<sequence>VNQTRLCQLRPCQYPLQQQLTSPHLQPGAQHPTRKHHIRRGHTCKATQRHVNWVRLRAGWCVSERRYRPKVCGSCPDRCCTVHTSTTISIAFLCPLHANTNLLAAPHAAHTGLPLPRPRPDAHPPSTRSPSVYDMMDEGQPVEEAVLSYPQRSQHPYKVQNDADFTYDNYLTDDTRQYNDDDLDDELLLEHENLTVEDDAEFDDIKSDNYEIVHYQVEWILRCKCSPTCDTHDPAYDTHPPPTTTQHPAETPT</sequence>
<evidence type="ECO:0000313" key="3">
    <source>
        <dbReference type="EMBL" id="KAK8738398.1"/>
    </source>
</evidence>
<proteinExistence type="predicted"/>
<organism evidence="3 4">
    <name type="scientific">Cherax quadricarinatus</name>
    <name type="common">Australian red claw crayfish</name>
    <dbReference type="NCBI Taxonomy" id="27406"/>
    <lineage>
        <taxon>Eukaryota</taxon>
        <taxon>Metazoa</taxon>
        <taxon>Ecdysozoa</taxon>
        <taxon>Arthropoda</taxon>
        <taxon>Crustacea</taxon>
        <taxon>Multicrustacea</taxon>
        <taxon>Malacostraca</taxon>
        <taxon>Eumalacostraca</taxon>
        <taxon>Eucarida</taxon>
        <taxon>Decapoda</taxon>
        <taxon>Pleocyemata</taxon>
        <taxon>Astacidea</taxon>
        <taxon>Parastacoidea</taxon>
        <taxon>Parastacidae</taxon>
        <taxon>Cherax</taxon>
    </lineage>
</organism>
<name>A0AAW0XGD9_CHEQU</name>
<evidence type="ECO:0000256" key="1">
    <source>
        <dbReference type="ARBA" id="ARBA00022729"/>
    </source>
</evidence>
<dbReference type="PANTHER" id="PTHR11348">
    <property type="entry name" value="CONNECTIVE TISSUE GROWTH FACTOR-RELATED"/>
    <property type="match status" value="1"/>
</dbReference>
<dbReference type="PANTHER" id="PTHR11348:SF17">
    <property type="entry name" value="CCN"/>
    <property type="match status" value="1"/>
</dbReference>
<comment type="caution">
    <text evidence="3">The sequence shown here is derived from an EMBL/GenBank/DDBJ whole genome shotgun (WGS) entry which is preliminary data.</text>
</comment>
<dbReference type="GO" id="GO:0031012">
    <property type="term" value="C:extracellular matrix"/>
    <property type="evidence" value="ECO:0007669"/>
    <property type="project" value="TreeGrafter"/>
</dbReference>
<reference evidence="3 4" key="1">
    <citation type="journal article" date="2024" name="BMC Genomics">
        <title>Genome assembly of redclaw crayfish (Cherax quadricarinatus) provides insights into its immune adaptation and hypoxia tolerance.</title>
        <authorList>
            <person name="Liu Z."/>
            <person name="Zheng J."/>
            <person name="Li H."/>
            <person name="Fang K."/>
            <person name="Wang S."/>
            <person name="He J."/>
            <person name="Zhou D."/>
            <person name="Weng S."/>
            <person name="Chi M."/>
            <person name="Gu Z."/>
            <person name="He J."/>
            <person name="Li F."/>
            <person name="Wang M."/>
        </authorList>
    </citation>
    <scope>NUCLEOTIDE SEQUENCE [LARGE SCALE GENOMIC DNA]</scope>
    <source>
        <strain evidence="3">ZL_2023a</strain>
    </source>
</reference>
<evidence type="ECO:0000313" key="4">
    <source>
        <dbReference type="Proteomes" id="UP001445076"/>
    </source>
</evidence>
<accession>A0AAW0XGD9</accession>
<dbReference type="GO" id="GO:0005615">
    <property type="term" value="C:extracellular space"/>
    <property type="evidence" value="ECO:0007669"/>
    <property type="project" value="TreeGrafter"/>
</dbReference>
<dbReference type="AlphaFoldDB" id="A0AAW0XGD9"/>
<dbReference type="GO" id="GO:0008201">
    <property type="term" value="F:heparin binding"/>
    <property type="evidence" value="ECO:0007669"/>
    <property type="project" value="TreeGrafter"/>
</dbReference>
<gene>
    <name evidence="3" type="ORF">OTU49_003848</name>
</gene>
<dbReference type="GO" id="GO:0045597">
    <property type="term" value="P:positive regulation of cell differentiation"/>
    <property type="evidence" value="ECO:0007669"/>
    <property type="project" value="TreeGrafter"/>
</dbReference>
<keyword evidence="1" id="KW-0732">Signal</keyword>
<dbReference type="GO" id="GO:0005178">
    <property type="term" value="F:integrin binding"/>
    <property type="evidence" value="ECO:0007669"/>
    <property type="project" value="TreeGrafter"/>
</dbReference>
<keyword evidence="4" id="KW-1185">Reference proteome</keyword>
<protein>
    <submittedName>
        <fullName evidence="3">Uncharacterized protein</fullName>
    </submittedName>
</protein>
<feature type="region of interest" description="Disordered" evidence="2">
    <location>
        <begin position="21"/>
        <end position="42"/>
    </location>
</feature>
<evidence type="ECO:0000256" key="2">
    <source>
        <dbReference type="SAM" id="MobiDB-lite"/>
    </source>
</evidence>
<dbReference type="GO" id="GO:0007155">
    <property type="term" value="P:cell adhesion"/>
    <property type="evidence" value="ECO:0007669"/>
    <property type="project" value="TreeGrafter"/>
</dbReference>
<feature type="compositionally biased region" description="Basic residues" evidence="2">
    <location>
        <begin position="32"/>
        <end position="42"/>
    </location>
</feature>
<dbReference type="GO" id="GO:0007165">
    <property type="term" value="P:signal transduction"/>
    <property type="evidence" value="ECO:0007669"/>
    <property type="project" value="TreeGrafter"/>
</dbReference>
<dbReference type="Proteomes" id="UP001445076">
    <property type="component" value="Unassembled WGS sequence"/>
</dbReference>
<dbReference type="EMBL" id="JARKIK010000039">
    <property type="protein sequence ID" value="KAK8738398.1"/>
    <property type="molecule type" value="Genomic_DNA"/>
</dbReference>
<dbReference type="InterPro" id="IPR050941">
    <property type="entry name" value="CCN"/>
</dbReference>
<feature type="non-terminal residue" evidence="3">
    <location>
        <position position="1"/>
    </location>
</feature>